<gene>
    <name evidence="6" type="ORF">ODY61_02085</name>
</gene>
<dbReference type="GO" id="GO:1904680">
    <property type="term" value="F:peptide transmembrane transporter activity"/>
    <property type="evidence" value="ECO:0007669"/>
    <property type="project" value="TreeGrafter"/>
</dbReference>
<keyword evidence="3" id="KW-0813">Transport</keyword>
<accession>A0A9Q4DC32</accession>
<dbReference type="GO" id="GO:0015833">
    <property type="term" value="P:peptide transport"/>
    <property type="evidence" value="ECO:0007669"/>
    <property type="project" value="UniProtKB-KW"/>
</dbReference>
<comment type="caution">
    <text evidence="6">The sequence shown here is derived from an EMBL/GenBank/DDBJ whole genome shotgun (WGS) entry which is preliminary data.</text>
</comment>
<dbReference type="PANTHER" id="PTHR30290">
    <property type="entry name" value="PERIPLASMIC BINDING COMPONENT OF ABC TRANSPORTER"/>
    <property type="match status" value="1"/>
</dbReference>
<evidence type="ECO:0000256" key="5">
    <source>
        <dbReference type="ARBA" id="ARBA00022856"/>
    </source>
</evidence>
<dbReference type="GO" id="GO:0030288">
    <property type="term" value="C:outer membrane-bounded periplasmic space"/>
    <property type="evidence" value="ECO:0007669"/>
    <property type="project" value="UniProtKB-ARBA"/>
</dbReference>
<organism evidence="6 7">
    <name type="scientific">Aerococcus mictus</name>
    <dbReference type="NCBI Taxonomy" id="2976810"/>
    <lineage>
        <taxon>Bacteria</taxon>
        <taxon>Bacillati</taxon>
        <taxon>Bacillota</taxon>
        <taxon>Bacilli</taxon>
        <taxon>Lactobacillales</taxon>
        <taxon>Aerococcaceae</taxon>
        <taxon>Aerococcus</taxon>
    </lineage>
</organism>
<comment type="subcellular location">
    <subcellularLocation>
        <location evidence="1">Cell envelope</location>
    </subcellularLocation>
</comment>
<dbReference type="PROSITE" id="PS51257">
    <property type="entry name" value="PROKAR_LIPOPROTEIN"/>
    <property type="match status" value="1"/>
</dbReference>
<accession>A0A1E9PQI3</accession>
<dbReference type="RefSeq" id="WP_070558585.1">
    <property type="nucleotide sequence ID" value="NZ_CAJHLG010000001.1"/>
</dbReference>
<dbReference type="GO" id="GO:0043190">
    <property type="term" value="C:ATP-binding cassette (ABC) transporter complex"/>
    <property type="evidence" value="ECO:0007669"/>
    <property type="project" value="InterPro"/>
</dbReference>
<keyword evidence="5" id="KW-0653">Protein transport</keyword>
<protein>
    <submittedName>
        <fullName evidence="6">Peptide ABC transporter substrate-binding protein</fullName>
    </submittedName>
</protein>
<keyword evidence="4" id="KW-0732">Signal</keyword>
<keyword evidence="5" id="KW-0571">Peptide transport</keyword>
<evidence type="ECO:0000256" key="2">
    <source>
        <dbReference type="ARBA" id="ARBA00005695"/>
    </source>
</evidence>
<proteinExistence type="inferred from homology"/>
<evidence type="ECO:0000313" key="7">
    <source>
        <dbReference type="Proteomes" id="UP001069047"/>
    </source>
</evidence>
<dbReference type="FunFam" id="3.90.76.10:FF:000001">
    <property type="entry name" value="Oligopeptide ABC transporter substrate-binding protein"/>
    <property type="match status" value="1"/>
</dbReference>
<dbReference type="PIRSF" id="PIRSF002741">
    <property type="entry name" value="MppA"/>
    <property type="match status" value="1"/>
</dbReference>
<dbReference type="Pfam" id="PF00496">
    <property type="entry name" value="SBP_bac_5"/>
    <property type="match status" value="1"/>
</dbReference>
<reference evidence="6" key="1">
    <citation type="submission" date="2022-09" db="EMBL/GenBank/DDBJ databases">
        <title>Aerococcus urinae taxonomy study.</title>
        <authorList>
            <person name="Christensen J."/>
            <person name="Senneby E."/>
        </authorList>
    </citation>
    <scope>NUCLEOTIDE SEQUENCE</scope>
    <source>
        <strain evidence="6">LUND-41-B12</strain>
    </source>
</reference>
<dbReference type="Gene3D" id="3.90.76.10">
    <property type="entry name" value="Dipeptide-binding Protein, Domain 1"/>
    <property type="match status" value="1"/>
</dbReference>
<dbReference type="InterPro" id="IPR030678">
    <property type="entry name" value="Peptide/Ni-bd"/>
</dbReference>
<dbReference type="InterPro" id="IPR000914">
    <property type="entry name" value="SBP_5_dom"/>
</dbReference>
<dbReference type="InterPro" id="IPR039424">
    <property type="entry name" value="SBP_5"/>
</dbReference>
<comment type="similarity">
    <text evidence="2">Belongs to the bacterial solute-binding protein 5 family.</text>
</comment>
<dbReference type="Gene3D" id="3.10.105.10">
    <property type="entry name" value="Dipeptide-binding Protein, Domain 3"/>
    <property type="match status" value="1"/>
</dbReference>
<dbReference type="AlphaFoldDB" id="A0A1E9PQI3"/>
<dbReference type="EMBL" id="JAOTMY010000001">
    <property type="protein sequence ID" value="MCY3086902.1"/>
    <property type="molecule type" value="Genomic_DNA"/>
</dbReference>
<name>A0A1E9PQI3_9LACT</name>
<dbReference type="Proteomes" id="UP001069047">
    <property type="component" value="Unassembled WGS sequence"/>
</dbReference>
<evidence type="ECO:0000313" key="6">
    <source>
        <dbReference type="EMBL" id="MCY3086902.1"/>
    </source>
</evidence>
<evidence type="ECO:0000256" key="1">
    <source>
        <dbReference type="ARBA" id="ARBA00004196"/>
    </source>
</evidence>
<dbReference type="Gene3D" id="3.40.190.10">
    <property type="entry name" value="Periplasmic binding protein-like II"/>
    <property type="match status" value="1"/>
</dbReference>
<dbReference type="PANTHER" id="PTHR30290:SF10">
    <property type="entry name" value="PERIPLASMIC OLIGOPEPTIDE-BINDING PROTEIN-RELATED"/>
    <property type="match status" value="1"/>
</dbReference>
<dbReference type="FunFam" id="3.10.105.10:FF:000001">
    <property type="entry name" value="Oligopeptide ABC transporter, oligopeptide-binding protein"/>
    <property type="match status" value="1"/>
</dbReference>
<dbReference type="SUPFAM" id="SSF53850">
    <property type="entry name" value="Periplasmic binding protein-like II"/>
    <property type="match status" value="1"/>
</dbReference>
<dbReference type="CDD" id="cd08504">
    <property type="entry name" value="PBP2_OppA"/>
    <property type="match status" value="1"/>
</dbReference>
<evidence type="ECO:0000256" key="4">
    <source>
        <dbReference type="ARBA" id="ARBA00022729"/>
    </source>
</evidence>
<evidence type="ECO:0000256" key="3">
    <source>
        <dbReference type="ARBA" id="ARBA00022448"/>
    </source>
</evidence>
<sequence length="543" mass="60183">MKVRKLVISLLSLSALALAGCSQNSKANEKIVHLTEAQEISTLDSTTVEDTGSSAYIGHMQDPLYWEDENNKVTPALAKEMPEKSEDGLTYTIKMRDDAKWSNGDPVTANDFVYAVQRLANPKTGASYAYLVENFENAEGVLKGDRPVEDLGVKALDDHTVEIKLAKPVPYMDHLLAFTNFSPLNKKFVEEKGDAYGSNSENVLASGPFKVEDWDGTGLNWKLVKNPDYYNADKVKIDGADVQVIKEISTRVNLFENGEVDNTILSGELVRQYKDNPNLNFKPKASISYIGVNHKNPLLANKDFRLALDYALDNKEYTEQILATGSTPISTFVPKGLVKNPETGADLVDDANIEPKVDVNKAQELWEKAKAAVPQDSYRLRILSSDDEGSKRVGEYFQGQLENKLPGLKVDLITVPGKNRIAAQRSGDFDLVLAGWLGDYADASNFLDCWKTDNPNNDGKYSNPKYDELLNRASDQDANDPQARYNDFLEAQKILAEDEGIIVLNQGVTAELRNPRVKGATYRSVGNEFDYRTATIDNSAAEK</sequence>
<dbReference type="GeneID" id="86857779"/>